<keyword evidence="2" id="KW-0812">Transmembrane</keyword>
<keyword evidence="2" id="KW-0472">Membrane</keyword>
<keyword evidence="4" id="KW-1185">Reference proteome</keyword>
<proteinExistence type="predicted"/>
<comment type="caution">
    <text evidence="3">The sequence shown here is derived from an EMBL/GenBank/DDBJ whole genome shotgun (WGS) entry which is preliminary data.</text>
</comment>
<dbReference type="OrthoDB" id="3824490at2"/>
<keyword evidence="2" id="KW-1133">Transmembrane helix</keyword>
<evidence type="ECO:0000256" key="2">
    <source>
        <dbReference type="SAM" id="Phobius"/>
    </source>
</evidence>
<sequence length="287" mass="31133">MTMSPPEYDLRPETRARQRAELIAIVSQETATPPRRRLVPLVAAAAVVAITAGLAVGLPALRSDNGQPPVSGTNKSQPATVEPLSDADKARLGKICLGRSRTPYVKPGQEELEVNDGFRFSNAPGDAFITTWVVIRHRPFALWTACGMNSEGKLLQVVSNARDRVLYHEVDNRAIGAGSYAAHVTRITIAVGNQAPVDAVLRHGFFYAPVPYVRVRGPHTAATPLPYTVRGYDAVGQLVYTSPKNDGEWRAALNPCYIGKPVTGTGRIPGPGPKICRRSFSWNYLPQ</sequence>
<evidence type="ECO:0000313" key="4">
    <source>
        <dbReference type="Proteomes" id="UP000294508"/>
    </source>
</evidence>
<organism evidence="3 4">
    <name type="scientific">Kribbella steppae</name>
    <dbReference type="NCBI Taxonomy" id="2512223"/>
    <lineage>
        <taxon>Bacteria</taxon>
        <taxon>Bacillati</taxon>
        <taxon>Actinomycetota</taxon>
        <taxon>Actinomycetes</taxon>
        <taxon>Propionibacteriales</taxon>
        <taxon>Kribbellaceae</taxon>
        <taxon>Kribbella</taxon>
    </lineage>
</organism>
<reference evidence="3 4" key="1">
    <citation type="journal article" date="2015" name="Stand. Genomic Sci.">
        <title>Genomic Encyclopedia of Bacterial and Archaeal Type Strains, Phase III: the genomes of soil and plant-associated and newly described type strains.</title>
        <authorList>
            <person name="Whitman W.B."/>
            <person name="Woyke T."/>
            <person name="Klenk H.P."/>
            <person name="Zhou Y."/>
            <person name="Lilburn T.G."/>
            <person name="Beck B.J."/>
            <person name="De Vos P."/>
            <person name="Vandamme P."/>
            <person name="Eisen J.A."/>
            <person name="Garrity G."/>
            <person name="Hugenholtz P."/>
            <person name="Kyrpides N.C."/>
        </authorList>
    </citation>
    <scope>NUCLEOTIDE SEQUENCE [LARGE SCALE GENOMIC DNA]</scope>
    <source>
        <strain evidence="3 4">VKM Ac-2572</strain>
    </source>
</reference>
<name>A0A4R2HMA5_9ACTN</name>
<evidence type="ECO:0000313" key="3">
    <source>
        <dbReference type="EMBL" id="TCO32401.1"/>
    </source>
</evidence>
<dbReference type="EMBL" id="SLWN01000004">
    <property type="protein sequence ID" value="TCO32401.1"/>
    <property type="molecule type" value="Genomic_DNA"/>
</dbReference>
<feature type="transmembrane region" description="Helical" evidence="2">
    <location>
        <begin position="38"/>
        <end position="61"/>
    </location>
</feature>
<evidence type="ECO:0000256" key="1">
    <source>
        <dbReference type="SAM" id="MobiDB-lite"/>
    </source>
</evidence>
<feature type="compositionally biased region" description="Polar residues" evidence="1">
    <location>
        <begin position="65"/>
        <end position="79"/>
    </location>
</feature>
<feature type="region of interest" description="Disordered" evidence="1">
    <location>
        <begin position="65"/>
        <end position="84"/>
    </location>
</feature>
<protein>
    <submittedName>
        <fullName evidence="3">Uncharacterized protein</fullName>
    </submittedName>
</protein>
<dbReference type="RefSeq" id="WP_132209199.1">
    <property type="nucleotide sequence ID" value="NZ_SLWN01000004.1"/>
</dbReference>
<gene>
    <name evidence="3" type="ORF">EV652_1047</name>
</gene>
<accession>A0A4R2HMA5</accession>
<dbReference type="Proteomes" id="UP000294508">
    <property type="component" value="Unassembled WGS sequence"/>
</dbReference>
<dbReference type="AlphaFoldDB" id="A0A4R2HMA5"/>